<keyword evidence="3" id="KW-1185">Reference proteome</keyword>
<reference evidence="2 3" key="1">
    <citation type="journal article" date="2015" name="Stand. Genomic Sci.">
        <title>Genomic Encyclopedia of Bacterial and Archaeal Type Strains, Phase III: the genomes of soil and plant-associated and newly described type strains.</title>
        <authorList>
            <person name="Whitman W.B."/>
            <person name="Woyke T."/>
            <person name="Klenk H.P."/>
            <person name="Zhou Y."/>
            <person name="Lilburn T.G."/>
            <person name="Beck B.J."/>
            <person name="De Vos P."/>
            <person name="Vandamme P."/>
            <person name="Eisen J.A."/>
            <person name="Garrity G."/>
            <person name="Hugenholtz P."/>
            <person name="Kyrpides N.C."/>
        </authorList>
    </citation>
    <scope>NUCLEOTIDE SEQUENCE [LARGE SCALE GENOMIC DNA]</scope>
    <source>
        <strain evidence="2 3">VKM Ac-2572</strain>
    </source>
</reference>
<proteinExistence type="predicted"/>
<feature type="signal peptide" evidence="1">
    <location>
        <begin position="1"/>
        <end position="32"/>
    </location>
</feature>
<sequence length="156" mass="16750">MTKKLKIAPLALALAFVLALGFLVSAPQQSMADRGAGPLIGTWRMTSLEVGTEGNLQPVPYSGQIVFTKSGTMSVQAMNPDPNAPDTPYTRNGYEAFYGTVTVDPAGGTFDVTVESSLVRDLIGQRLTRVFEVSGNTLVLTPPDPAEGWRVTYERI</sequence>
<gene>
    <name evidence="2" type="ORF">EV652_12137</name>
</gene>
<dbReference type="Proteomes" id="UP000294508">
    <property type="component" value="Unassembled WGS sequence"/>
</dbReference>
<name>A0A4R2GXA5_9ACTN</name>
<protein>
    <submittedName>
        <fullName evidence="2">Lipocalin-like protein</fullName>
    </submittedName>
</protein>
<dbReference type="EMBL" id="SLWN01000021">
    <property type="protein sequence ID" value="TCO15664.1"/>
    <property type="molecule type" value="Genomic_DNA"/>
</dbReference>
<organism evidence="2 3">
    <name type="scientific">Kribbella steppae</name>
    <dbReference type="NCBI Taxonomy" id="2512223"/>
    <lineage>
        <taxon>Bacteria</taxon>
        <taxon>Bacillati</taxon>
        <taxon>Actinomycetota</taxon>
        <taxon>Actinomycetes</taxon>
        <taxon>Propionibacteriales</taxon>
        <taxon>Kribbellaceae</taxon>
        <taxon>Kribbella</taxon>
    </lineage>
</organism>
<feature type="chain" id="PRO_5020871877" evidence="1">
    <location>
        <begin position="33"/>
        <end position="156"/>
    </location>
</feature>
<evidence type="ECO:0000313" key="2">
    <source>
        <dbReference type="EMBL" id="TCO15664.1"/>
    </source>
</evidence>
<evidence type="ECO:0000256" key="1">
    <source>
        <dbReference type="SAM" id="SignalP"/>
    </source>
</evidence>
<dbReference type="RefSeq" id="WP_199238674.1">
    <property type="nucleotide sequence ID" value="NZ_SLWN01000021.1"/>
</dbReference>
<comment type="caution">
    <text evidence="2">The sequence shown here is derived from an EMBL/GenBank/DDBJ whole genome shotgun (WGS) entry which is preliminary data.</text>
</comment>
<keyword evidence="1" id="KW-0732">Signal</keyword>
<dbReference type="AlphaFoldDB" id="A0A4R2GXA5"/>
<accession>A0A4R2GXA5</accession>
<evidence type="ECO:0000313" key="3">
    <source>
        <dbReference type="Proteomes" id="UP000294508"/>
    </source>
</evidence>